<name>A0A9N8HJI1_9STRA</name>
<dbReference type="Proteomes" id="UP001153069">
    <property type="component" value="Unassembled WGS sequence"/>
</dbReference>
<gene>
    <name evidence="2" type="ORF">SEMRO_553_G165370.1</name>
</gene>
<evidence type="ECO:0000313" key="2">
    <source>
        <dbReference type="EMBL" id="CAB9512758.1"/>
    </source>
</evidence>
<protein>
    <submittedName>
        <fullName evidence="2">Uncharacterized protein</fullName>
    </submittedName>
</protein>
<keyword evidence="3" id="KW-1185">Reference proteome</keyword>
<feature type="region of interest" description="Disordered" evidence="1">
    <location>
        <begin position="306"/>
        <end position="330"/>
    </location>
</feature>
<evidence type="ECO:0000313" key="3">
    <source>
        <dbReference type="Proteomes" id="UP001153069"/>
    </source>
</evidence>
<organism evidence="2 3">
    <name type="scientific">Seminavis robusta</name>
    <dbReference type="NCBI Taxonomy" id="568900"/>
    <lineage>
        <taxon>Eukaryota</taxon>
        <taxon>Sar</taxon>
        <taxon>Stramenopiles</taxon>
        <taxon>Ochrophyta</taxon>
        <taxon>Bacillariophyta</taxon>
        <taxon>Bacillariophyceae</taxon>
        <taxon>Bacillariophycidae</taxon>
        <taxon>Naviculales</taxon>
        <taxon>Naviculaceae</taxon>
        <taxon>Seminavis</taxon>
    </lineage>
</organism>
<dbReference type="EMBL" id="CAICTM010000552">
    <property type="protein sequence ID" value="CAB9512758.1"/>
    <property type="molecule type" value="Genomic_DNA"/>
</dbReference>
<accession>A0A9N8HJI1</accession>
<proteinExistence type="predicted"/>
<evidence type="ECO:0000256" key="1">
    <source>
        <dbReference type="SAM" id="MobiDB-lite"/>
    </source>
</evidence>
<reference evidence="2" key="1">
    <citation type="submission" date="2020-06" db="EMBL/GenBank/DDBJ databases">
        <authorList>
            <consortium name="Plant Systems Biology data submission"/>
        </authorList>
    </citation>
    <scope>NUCLEOTIDE SEQUENCE</scope>
    <source>
        <strain evidence="2">D6</strain>
    </source>
</reference>
<sequence length="1403" mass="156680">MEGYEIVKDPNLIKKAAASAYGRSFRTGGRLEDALQHLQQHPNDVCMVRLDVDSGADRKVVLLGGPIPSRTLLDVSDHDFSSVADSFDVGEMTSLVEQWFKKDFGKTVTVKILESGDMIHGLGKNSKLISLSRKTPALLDMAATEDTTVIGQYSTKTLGHTGDCNSVIGGVACLHHEVPIKPSTAPEGTRFYFLVGYSCKPLKAWRDSRVFWIVYDPDQEMCWLVPHDLSHAAVGDTVSATMPLVSHISSRPSDQTISVTHLATPVQASLAAASPLQNHLRAHQEYLQKCLTTAKNVKWDVEVVEKKKEEPTSTGGSETKPSADAPVTPTTNNSADGKIAFFDNACDALFGDLPKCNVPWKRAVSLSPMRGPLKVLASGCCANSRVVVMDAKATSATSEINSVVKQLSGIIFVRSMKDPDIYKLHQTRWDMARAPRTPVLALTPDGCKHLCGPMPPCYEGDDEYPTPVAGAPISEDAVKKLVEFALSEEGDEYFGPLYQDVPSHAVAEQAVVDFCAEMNDKNFTAINGAAEETEDSFSDQDFRRLMEVVNILSVSTANSVERNNLAVRLVKFLRKMSKKTATQDLENNVKLHQHESDLKILKGWTGENLDWAFSNKDVLTELLKGSSVKIETQEGIEVDLALQEKVDGAVKKKKAELERTIRATMTGTANSWKKTFNAVFFPPLEALMRSIGENPRYRNFFPMITGPNMSGVIVRASQSTNKQSVATNPEDVMKIFHKLGATGFVSFTINFLQTWKTKVINEICLLDRPGQGFNDPKTFVPLGNRLEDGPADPAAAYETDVRHQFVLPTFSRLPKLDDDSDEDYDDDDEGFLKQMPVAPAEDDLAEYLLMRKEFMLRDPEEGTKQPMWQYVDWLFHQIKVIHQVPEKQAAPLAMRALGFSIARLMKDNPKPDKQTMEIVSSIIQAINFMSARGDPLSHACIDTLFNMGSTYVPQTKDMERNPWQIEVINILSEAVDYVRPLMSAKEYIQIRANFQRAAANMVKRQIVQKLLDDMQEEVKKNRVSQEDYVAQVNAEFYPAYREVVETIKILLEADASTFELTNELRERIGVLHDTVVIVWAKSMRRCRVGPVREMVKVLKTFSDKGGNNAMAYLVDRKVYLQNLYDQVYHIKYEACDHVLIEEVCKIIKAKTRNPEHEKHEKWLLRVDQAIQDVSGYDEKMEGFAHGNQYKVLPTELILRMLQNLKADPVSDAAVSFDDVKSLLSHVGIVVEKPSDLKVLPDDPDGRKTVFEQLRGAWWMCPEMAVASTAPVNADESIPGVALIAMGAPSPTSSIVATMGDTYHKYKVARLFSGKLQPMRNFIKDNYKFHLEWFEDTIRASGLPQHFDPTLVQKDEMMAIYAVVQRLVHELVQDGSDRGDRARDRVYGEIIAPGTPLPLENGSA</sequence>
<comment type="caution">
    <text evidence="2">The sequence shown here is derived from an EMBL/GenBank/DDBJ whole genome shotgun (WGS) entry which is preliminary data.</text>
</comment>